<evidence type="ECO:0000313" key="3">
    <source>
        <dbReference type="EMBL" id="MCT2399131.1"/>
    </source>
</evidence>
<keyword evidence="2" id="KW-0560">Oxidoreductase</keyword>
<gene>
    <name evidence="3" type="ORF">NZK81_06205</name>
</gene>
<evidence type="ECO:0000256" key="2">
    <source>
        <dbReference type="ARBA" id="ARBA00023002"/>
    </source>
</evidence>
<dbReference type="InterPro" id="IPR002347">
    <property type="entry name" value="SDR_fam"/>
</dbReference>
<sequence length="271" mass="27544">MEGLVQGKVALITGAGSGVGRAACLLFSEHGAKVVAADINGENAEETAAMVRDAGGECIAVACNVADPASVDAAVAMAVETFGRLDVIYNNAGITINPIPGKGMKSLAECEPDEMKRVEDVNINGVIYGSQAAIRQFEKQAEEGKGLGGSIVSTASVAGLMGYGGVLYGTTKGAVVQFTRALAIEVADKGIRVNAVCPAGMLTHYAGMNPDSEHRERILQGMGAAHPLGKAIDPRDTASAALFLASDLASNITGVNLPVDGGLYAGRKVGG</sequence>
<dbReference type="NCBIfam" id="NF005559">
    <property type="entry name" value="PRK07231.1"/>
    <property type="match status" value="1"/>
</dbReference>
<evidence type="ECO:0000256" key="1">
    <source>
        <dbReference type="ARBA" id="ARBA00006484"/>
    </source>
</evidence>
<dbReference type="Pfam" id="PF13561">
    <property type="entry name" value="adh_short_C2"/>
    <property type="match status" value="1"/>
</dbReference>
<dbReference type="InterPro" id="IPR020904">
    <property type="entry name" value="Sc_DH/Rdtase_CS"/>
</dbReference>
<dbReference type="SUPFAM" id="SSF51735">
    <property type="entry name" value="NAD(P)-binding Rossmann-fold domains"/>
    <property type="match status" value="1"/>
</dbReference>
<dbReference type="PRINTS" id="PR00080">
    <property type="entry name" value="SDRFAMILY"/>
</dbReference>
<comment type="similarity">
    <text evidence="1">Belongs to the short-chain dehydrogenases/reductases (SDR) family.</text>
</comment>
<reference evidence="3" key="1">
    <citation type="submission" date="2022-09" db="EMBL/GenBank/DDBJ databases">
        <title>Novosphingobium sp. Nov., a polycyclic aromatic hydrocarbon-degrading bacterium isolated form mangrove sediments in HongKong.</title>
        <authorList>
            <person name="Hu Z."/>
        </authorList>
    </citation>
    <scope>NUCLEOTIDE SEQUENCE</scope>
    <source>
        <strain evidence="3">HK4-1</strain>
    </source>
</reference>
<dbReference type="PRINTS" id="PR00081">
    <property type="entry name" value="GDHRDH"/>
</dbReference>
<dbReference type="Gene3D" id="3.40.50.720">
    <property type="entry name" value="NAD(P)-binding Rossmann-like Domain"/>
    <property type="match status" value="1"/>
</dbReference>
<organism evidence="3 4">
    <name type="scientific">Novosphingobium mangrovi</name>
    <name type="common">ex Huang et al. 2023</name>
    <dbReference type="NCBI Taxonomy" id="2976432"/>
    <lineage>
        <taxon>Bacteria</taxon>
        <taxon>Pseudomonadati</taxon>
        <taxon>Pseudomonadota</taxon>
        <taxon>Alphaproteobacteria</taxon>
        <taxon>Sphingomonadales</taxon>
        <taxon>Sphingomonadaceae</taxon>
        <taxon>Novosphingobium</taxon>
    </lineage>
</organism>
<dbReference type="Proteomes" id="UP001165583">
    <property type="component" value="Unassembled WGS sequence"/>
</dbReference>
<dbReference type="EMBL" id="JANZXA010000003">
    <property type="protein sequence ID" value="MCT2399131.1"/>
    <property type="molecule type" value="Genomic_DNA"/>
</dbReference>
<keyword evidence="4" id="KW-1185">Reference proteome</keyword>
<name>A0ABT2I2U4_9SPHN</name>
<proteinExistence type="inferred from homology"/>
<dbReference type="RefSeq" id="WP_260044950.1">
    <property type="nucleotide sequence ID" value="NZ_JANZXA010000003.1"/>
</dbReference>
<dbReference type="CDD" id="cd05233">
    <property type="entry name" value="SDR_c"/>
    <property type="match status" value="1"/>
</dbReference>
<dbReference type="InterPro" id="IPR036291">
    <property type="entry name" value="NAD(P)-bd_dom_sf"/>
</dbReference>
<evidence type="ECO:0000313" key="4">
    <source>
        <dbReference type="Proteomes" id="UP001165583"/>
    </source>
</evidence>
<dbReference type="PANTHER" id="PTHR43180:SF66">
    <property type="entry name" value="SHORT-CHAIN DEHYDROGENASE_REDUCTASE FAMILY PROTEIN"/>
    <property type="match status" value="1"/>
</dbReference>
<dbReference type="PANTHER" id="PTHR43180">
    <property type="entry name" value="3-OXOACYL-(ACYL-CARRIER-PROTEIN) REDUCTASE (AFU_ORTHOLOGUE AFUA_6G11210)"/>
    <property type="match status" value="1"/>
</dbReference>
<accession>A0ABT2I2U4</accession>
<protein>
    <submittedName>
        <fullName evidence="3">SDR family oxidoreductase</fullName>
    </submittedName>
</protein>
<dbReference type="PROSITE" id="PS00061">
    <property type="entry name" value="ADH_SHORT"/>
    <property type="match status" value="1"/>
</dbReference>
<comment type="caution">
    <text evidence="3">The sequence shown here is derived from an EMBL/GenBank/DDBJ whole genome shotgun (WGS) entry which is preliminary data.</text>
</comment>